<dbReference type="STRING" id="1544798.LH29_20240"/>
<comment type="caution">
    <text evidence="1">The sequence shown here is derived from an EMBL/GenBank/DDBJ whole genome shotgun (WGS) entry which is preliminary data.</text>
</comment>
<dbReference type="Gene3D" id="3.30.300.20">
    <property type="match status" value="1"/>
</dbReference>
<dbReference type="InterPro" id="IPR015946">
    <property type="entry name" value="KH_dom-like_a/b"/>
</dbReference>
<dbReference type="Proteomes" id="UP000032544">
    <property type="component" value="Unassembled WGS sequence"/>
</dbReference>
<protein>
    <submittedName>
        <fullName evidence="1">Osmotically inducible protein C</fullName>
    </submittedName>
</protein>
<accession>A0A0D8J599</accession>
<gene>
    <name evidence="1" type="ORF">LH29_20240</name>
</gene>
<dbReference type="SUPFAM" id="SSF82784">
    <property type="entry name" value="OsmC-like"/>
    <property type="match status" value="1"/>
</dbReference>
<reference evidence="1 2" key="1">
    <citation type="submission" date="2014-09" db="EMBL/GenBank/DDBJ databases">
        <title>Draft Genome Sequence of Draconibacterium sp. JN14CK-3.</title>
        <authorList>
            <person name="Dong C."/>
            <person name="Lai Q."/>
            <person name="Shao Z."/>
        </authorList>
    </citation>
    <scope>NUCLEOTIDE SEQUENCE [LARGE SCALE GENOMIC DNA]</scope>
    <source>
        <strain evidence="1 2">JN14CK-3</strain>
    </source>
</reference>
<dbReference type="PANTHER" id="PTHR34352:SF1">
    <property type="entry name" value="PROTEIN YHFA"/>
    <property type="match status" value="1"/>
</dbReference>
<keyword evidence="2" id="KW-1185">Reference proteome</keyword>
<dbReference type="PATRIC" id="fig|1544798.3.peg.4223"/>
<evidence type="ECO:0000313" key="2">
    <source>
        <dbReference type="Proteomes" id="UP000032544"/>
    </source>
</evidence>
<dbReference type="RefSeq" id="WP_045032909.1">
    <property type="nucleotide sequence ID" value="NZ_JRHC01000006.1"/>
</dbReference>
<dbReference type="Pfam" id="PF02566">
    <property type="entry name" value="OsmC"/>
    <property type="match status" value="1"/>
</dbReference>
<dbReference type="InterPro" id="IPR003718">
    <property type="entry name" value="OsmC/Ohr_fam"/>
</dbReference>
<sequence length="139" mass="15669">MAKQEVKVSWKDKMAFEAEVDGHKIMLDAAETVGGENRGPRPKPLMLTALAGCTGMDVISILKKMRVEVEDFNVTVEGDLTDEHPKQYYKMNVIYTFKGKDLPLEKLKKAVSLSEERYCGVSALYRKAIEITSEIKIIE</sequence>
<dbReference type="EMBL" id="JRHC01000006">
    <property type="protein sequence ID" value="KJF42145.1"/>
    <property type="molecule type" value="Genomic_DNA"/>
</dbReference>
<dbReference type="OrthoDB" id="9804010at2"/>
<dbReference type="AlphaFoldDB" id="A0A0D8J599"/>
<name>A0A0D8J599_9BACT</name>
<organism evidence="1 2">
    <name type="scientific">Draconibacterium sediminis</name>
    <dbReference type="NCBI Taxonomy" id="1544798"/>
    <lineage>
        <taxon>Bacteria</taxon>
        <taxon>Pseudomonadati</taxon>
        <taxon>Bacteroidota</taxon>
        <taxon>Bacteroidia</taxon>
        <taxon>Marinilabiliales</taxon>
        <taxon>Prolixibacteraceae</taxon>
        <taxon>Draconibacterium</taxon>
    </lineage>
</organism>
<dbReference type="InterPro" id="IPR036102">
    <property type="entry name" value="OsmC/Ohrsf"/>
</dbReference>
<proteinExistence type="predicted"/>
<dbReference type="PANTHER" id="PTHR34352">
    <property type="entry name" value="PROTEIN YHFA"/>
    <property type="match status" value="1"/>
</dbReference>
<evidence type="ECO:0000313" key="1">
    <source>
        <dbReference type="EMBL" id="KJF42145.1"/>
    </source>
</evidence>